<evidence type="ECO:0000259" key="5">
    <source>
        <dbReference type="PROSITE" id="PS50076"/>
    </source>
</evidence>
<dbReference type="PANTHER" id="PTHR43096:SF36">
    <property type="entry name" value="CHAPERONE PROTEIN DNAJ 1, MITOCHONDRIAL"/>
    <property type="match status" value="1"/>
</dbReference>
<dbReference type="SUPFAM" id="SSF49493">
    <property type="entry name" value="HSP40/DnaJ peptide-binding domain"/>
    <property type="match status" value="1"/>
</dbReference>
<dbReference type="InterPro" id="IPR036410">
    <property type="entry name" value="HSP_DnaJ_Cys-rich_dom_sf"/>
</dbReference>
<dbReference type="GO" id="GO:0051082">
    <property type="term" value="F:unfolded protein binding"/>
    <property type="evidence" value="ECO:0007669"/>
    <property type="project" value="InterPro"/>
</dbReference>
<dbReference type="EMBL" id="LR743604">
    <property type="protein sequence ID" value="CAA2634125.1"/>
    <property type="molecule type" value="Genomic_DNA"/>
</dbReference>
<dbReference type="PRINTS" id="PR00625">
    <property type="entry name" value="JDOMAIN"/>
</dbReference>
<gene>
    <name evidence="6" type="ORF">SI7747_17019584</name>
</gene>
<evidence type="ECO:0000313" key="6">
    <source>
        <dbReference type="EMBL" id="CAA2634125.1"/>
    </source>
</evidence>
<dbReference type="Proteomes" id="UP001189122">
    <property type="component" value="Unassembled WGS sequence"/>
</dbReference>
<keyword evidence="7" id="KW-1185">Reference proteome</keyword>
<keyword evidence="2" id="KW-0677">Repeat</keyword>
<feature type="domain" description="J" evidence="5">
    <location>
        <begin position="82"/>
        <end position="147"/>
    </location>
</feature>
<dbReference type="GO" id="GO:0005783">
    <property type="term" value="C:endoplasmic reticulum"/>
    <property type="evidence" value="ECO:0007669"/>
    <property type="project" value="UniProtKB-ARBA"/>
</dbReference>
<dbReference type="Gene3D" id="1.10.287.110">
    <property type="entry name" value="DnaJ domain"/>
    <property type="match status" value="1"/>
</dbReference>
<sequence>MGRFGNDFTAVEVSSGRKEWPEFVVYSPVSDIYQIDVKYLVLALHGSSCWGVETPFFQLRTSLPLPKRCFRATGVCCAAESDYYETLGVPKNASQDDIKKAFHALAKKFHPDANKHNPAAKRKFQEIREAYETLRDTDKRAQYDKELSGDTRQRRYSSFDSNGFNSQNHGPFSDTFYNIFSEIFEDDRETFAPDVELPKAAPKAYILVLMYHVIHAVSVLYFGSYAWSQHSSLTPIGIQRSFTSLLLGLQVTVIPFTSRCSACKGLGRIIKDHCPTCAGSGVVKHTKNVDVSIPAGVDSGDTIRVPKAGNSGQRGVQPGNLFIKLKAILGGKVQVPTLLGKMDVKVRFLALPSVSFINTERSPTRAAVGP</sequence>
<protein>
    <recommendedName>
        <fullName evidence="5">J domain-containing protein</fullName>
    </recommendedName>
</protein>
<keyword evidence="3" id="KW-0863">Zinc-finger</keyword>
<dbReference type="Gene3D" id="2.10.230.10">
    <property type="entry name" value="Heat shock protein DnaJ, cysteine-rich domain"/>
    <property type="match status" value="1"/>
</dbReference>
<dbReference type="Pfam" id="PF00226">
    <property type="entry name" value="DnaJ"/>
    <property type="match status" value="1"/>
</dbReference>
<evidence type="ECO:0000256" key="1">
    <source>
        <dbReference type="ARBA" id="ARBA00022723"/>
    </source>
</evidence>
<dbReference type="InterPro" id="IPR008971">
    <property type="entry name" value="HSP40/DnaJ_pept-bd"/>
</dbReference>
<organism evidence="6">
    <name type="scientific">Spirodela intermedia</name>
    <name type="common">Intermediate duckweed</name>
    <dbReference type="NCBI Taxonomy" id="51605"/>
    <lineage>
        <taxon>Eukaryota</taxon>
        <taxon>Viridiplantae</taxon>
        <taxon>Streptophyta</taxon>
        <taxon>Embryophyta</taxon>
        <taxon>Tracheophyta</taxon>
        <taxon>Spermatophyta</taxon>
        <taxon>Magnoliopsida</taxon>
        <taxon>Liliopsida</taxon>
        <taxon>Araceae</taxon>
        <taxon>Lemnoideae</taxon>
        <taxon>Spirodela</taxon>
    </lineage>
</organism>
<evidence type="ECO:0000256" key="2">
    <source>
        <dbReference type="ARBA" id="ARBA00022737"/>
    </source>
</evidence>
<dbReference type="GO" id="GO:0031072">
    <property type="term" value="F:heat shock protein binding"/>
    <property type="evidence" value="ECO:0007669"/>
    <property type="project" value="InterPro"/>
</dbReference>
<dbReference type="Gene3D" id="2.60.260.20">
    <property type="entry name" value="Urease metallochaperone UreE, N-terminal domain"/>
    <property type="match status" value="1"/>
</dbReference>
<dbReference type="EMBL" id="CACRZD030000017">
    <property type="protein sequence ID" value="CAA6673168.1"/>
    <property type="molecule type" value="Genomic_DNA"/>
</dbReference>
<dbReference type="GO" id="GO:0008270">
    <property type="term" value="F:zinc ion binding"/>
    <property type="evidence" value="ECO:0007669"/>
    <property type="project" value="UniProtKB-KW"/>
</dbReference>
<dbReference type="GO" id="GO:0042026">
    <property type="term" value="P:protein refolding"/>
    <property type="evidence" value="ECO:0007669"/>
    <property type="project" value="TreeGrafter"/>
</dbReference>
<proteinExistence type="predicted"/>
<dbReference type="Pfam" id="PF01556">
    <property type="entry name" value="DnaJ_C"/>
    <property type="match status" value="1"/>
</dbReference>
<evidence type="ECO:0000256" key="4">
    <source>
        <dbReference type="ARBA" id="ARBA00022833"/>
    </source>
</evidence>
<name>A0A7I8JSL5_SPIIN</name>
<dbReference type="InterPro" id="IPR018253">
    <property type="entry name" value="DnaJ_domain_CS"/>
</dbReference>
<dbReference type="InterPro" id="IPR001623">
    <property type="entry name" value="DnaJ_domain"/>
</dbReference>
<dbReference type="CDD" id="cd06257">
    <property type="entry name" value="DnaJ"/>
    <property type="match status" value="1"/>
</dbReference>
<keyword evidence="1" id="KW-0479">Metal-binding</keyword>
<dbReference type="CDD" id="cd10719">
    <property type="entry name" value="DnaJ_zf"/>
    <property type="match status" value="1"/>
</dbReference>
<accession>A0A7I8JSL5</accession>
<reference evidence="6 7" key="1">
    <citation type="submission" date="2019-12" db="EMBL/GenBank/DDBJ databases">
        <authorList>
            <person name="Scholz U."/>
            <person name="Mascher M."/>
            <person name="Fiebig A."/>
        </authorList>
    </citation>
    <scope>NUCLEOTIDE SEQUENCE</scope>
</reference>
<dbReference type="PROSITE" id="PS00636">
    <property type="entry name" value="DNAJ_1"/>
    <property type="match status" value="1"/>
</dbReference>
<dbReference type="InterPro" id="IPR002939">
    <property type="entry name" value="DnaJ_C"/>
</dbReference>
<dbReference type="SMART" id="SM00271">
    <property type="entry name" value="DnaJ"/>
    <property type="match status" value="1"/>
</dbReference>
<dbReference type="AlphaFoldDB" id="A0A7I8JSL5"/>
<dbReference type="PROSITE" id="PS50076">
    <property type="entry name" value="DNAJ_2"/>
    <property type="match status" value="1"/>
</dbReference>
<dbReference type="PANTHER" id="PTHR43096">
    <property type="entry name" value="DNAJ HOMOLOG 1, MITOCHONDRIAL-RELATED"/>
    <property type="match status" value="1"/>
</dbReference>
<keyword evidence="4" id="KW-0862">Zinc</keyword>
<evidence type="ECO:0000256" key="3">
    <source>
        <dbReference type="ARBA" id="ARBA00022771"/>
    </source>
</evidence>
<dbReference type="SUPFAM" id="SSF46565">
    <property type="entry name" value="Chaperone J-domain"/>
    <property type="match status" value="1"/>
</dbReference>
<evidence type="ECO:0000313" key="7">
    <source>
        <dbReference type="Proteomes" id="UP001189122"/>
    </source>
</evidence>
<dbReference type="SUPFAM" id="SSF57938">
    <property type="entry name" value="DnaJ/Hsp40 cysteine-rich domain"/>
    <property type="match status" value="1"/>
</dbReference>
<dbReference type="InterPro" id="IPR001305">
    <property type="entry name" value="HSP_DnaJ_Cys-rich_dom"/>
</dbReference>
<dbReference type="InterPro" id="IPR036869">
    <property type="entry name" value="J_dom_sf"/>
</dbReference>